<keyword evidence="9 13" id="KW-1133">Transmembrane helix</keyword>
<dbReference type="CDD" id="cd00075">
    <property type="entry name" value="HATPase"/>
    <property type="match status" value="1"/>
</dbReference>
<dbReference type="SMART" id="SM00387">
    <property type="entry name" value="HATPase_c"/>
    <property type="match status" value="1"/>
</dbReference>
<evidence type="ECO:0000256" key="13">
    <source>
        <dbReference type="SAM" id="Phobius"/>
    </source>
</evidence>
<reference evidence="17" key="1">
    <citation type="submission" date="2016-10" db="EMBL/GenBank/DDBJ databases">
        <authorList>
            <person name="Varghese N."/>
            <person name="Submissions S."/>
        </authorList>
    </citation>
    <scope>NUCLEOTIDE SEQUENCE [LARGE SCALE GENOMIC DNA]</scope>
    <source>
        <strain evidence="17">DSM 45079</strain>
    </source>
</reference>
<dbReference type="SUPFAM" id="SSF47384">
    <property type="entry name" value="Homodimeric domain of signal transducing histidine kinase"/>
    <property type="match status" value="1"/>
</dbReference>
<evidence type="ECO:0000256" key="12">
    <source>
        <dbReference type="SAM" id="MobiDB-lite"/>
    </source>
</evidence>
<dbReference type="Gene3D" id="6.10.340.10">
    <property type="match status" value="1"/>
</dbReference>
<dbReference type="Gene3D" id="3.30.565.10">
    <property type="entry name" value="Histidine kinase-like ATPase, C-terminal domain"/>
    <property type="match status" value="1"/>
</dbReference>
<dbReference type="InterPro" id="IPR005467">
    <property type="entry name" value="His_kinase_dom"/>
</dbReference>
<evidence type="ECO:0000256" key="11">
    <source>
        <dbReference type="ARBA" id="ARBA00023136"/>
    </source>
</evidence>
<sequence>MTRWGLRLRLTVLYGGLFVLAGAVVLGVTYLLVRQSLESITEPDRGASEIAELRAAAAGEDETMTMPDGSEVSVGDVVAQVEAEQQALQDAALTSLLTWGGLALLGVGVVAGAAGWLVAGRALRPLHVITQTARRIARAGGGGRGLHERIALTGPDDDVKRLADTFDQMLEQLDRSFDGQRRFVANASHELRTPLALNRALVEVAMTRPDAPADTRRLGESLLAVNQRHEQLIDGLLTLADSENALAERSPVDLAAVAAHVAEQAATSAAAAGVTIRPAGLRPAPASGDPVLLERMVQNLVENAVRHNRQGGWLAVSTATADGSALLTVENTGGPVPPYEVESLFQPFRRLGDQRAAPERGFGLGLSIVRAVARAHGGDASAHARPGGGLVVTVLLPLRRADPAGGEPTASARLTPPASDPPPQSAGDGRRSRRRR</sequence>
<keyword evidence="5" id="KW-0597">Phosphoprotein</keyword>
<dbReference type="SUPFAM" id="SSF55874">
    <property type="entry name" value="ATPase domain of HSP90 chaperone/DNA topoisomerase II/histidine kinase"/>
    <property type="match status" value="1"/>
</dbReference>
<evidence type="ECO:0000256" key="9">
    <source>
        <dbReference type="ARBA" id="ARBA00022989"/>
    </source>
</evidence>
<dbReference type="InterPro" id="IPR004358">
    <property type="entry name" value="Sig_transdc_His_kin-like_C"/>
</dbReference>
<dbReference type="InterPro" id="IPR003594">
    <property type="entry name" value="HATPase_dom"/>
</dbReference>
<dbReference type="PANTHER" id="PTHR45436:SF15">
    <property type="entry name" value="SENSOR HISTIDINE KINASE CUSS"/>
    <property type="match status" value="1"/>
</dbReference>
<dbReference type="InterPro" id="IPR050428">
    <property type="entry name" value="TCS_sensor_his_kinase"/>
</dbReference>
<keyword evidence="7 13" id="KW-0812">Transmembrane</keyword>
<dbReference type="EMBL" id="LT629791">
    <property type="protein sequence ID" value="SDU85285.1"/>
    <property type="molecule type" value="Genomic_DNA"/>
</dbReference>
<dbReference type="InterPro" id="IPR036890">
    <property type="entry name" value="HATPase_C_sf"/>
</dbReference>
<dbReference type="InterPro" id="IPR003660">
    <property type="entry name" value="HAMP_dom"/>
</dbReference>
<dbReference type="GO" id="GO:0000155">
    <property type="term" value="F:phosphorelay sensor kinase activity"/>
    <property type="evidence" value="ECO:0007669"/>
    <property type="project" value="InterPro"/>
</dbReference>
<evidence type="ECO:0000259" key="15">
    <source>
        <dbReference type="PROSITE" id="PS50885"/>
    </source>
</evidence>
<dbReference type="Pfam" id="PF02518">
    <property type="entry name" value="HATPase_c"/>
    <property type="match status" value="1"/>
</dbReference>
<dbReference type="Pfam" id="PF00512">
    <property type="entry name" value="HisKA"/>
    <property type="match status" value="1"/>
</dbReference>
<dbReference type="PRINTS" id="PR00344">
    <property type="entry name" value="BCTRLSENSOR"/>
</dbReference>
<evidence type="ECO:0000256" key="10">
    <source>
        <dbReference type="ARBA" id="ARBA00023012"/>
    </source>
</evidence>
<dbReference type="SMART" id="SM00388">
    <property type="entry name" value="HisKA"/>
    <property type="match status" value="1"/>
</dbReference>
<dbReference type="RefSeq" id="WP_063932642.1">
    <property type="nucleotide sequence ID" value="NZ_LBMC01000058.1"/>
</dbReference>
<accession>A0A1H2LX39</accession>
<evidence type="ECO:0000256" key="8">
    <source>
        <dbReference type="ARBA" id="ARBA00022777"/>
    </source>
</evidence>
<dbReference type="PROSITE" id="PS50109">
    <property type="entry name" value="HIS_KIN"/>
    <property type="match status" value="1"/>
</dbReference>
<feature type="domain" description="Histidine kinase" evidence="14">
    <location>
        <begin position="186"/>
        <end position="400"/>
    </location>
</feature>
<keyword evidence="11 13" id="KW-0472">Membrane</keyword>
<dbReference type="SMART" id="SM00304">
    <property type="entry name" value="HAMP"/>
    <property type="match status" value="1"/>
</dbReference>
<evidence type="ECO:0000256" key="3">
    <source>
        <dbReference type="ARBA" id="ARBA00004236"/>
    </source>
</evidence>
<evidence type="ECO:0000256" key="4">
    <source>
        <dbReference type="ARBA" id="ARBA00012438"/>
    </source>
</evidence>
<comment type="catalytic activity">
    <reaction evidence="1">
        <text>ATP + protein L-histidine = ADP + protein N-phospho-L-histidine.</text>
        <dbReference type="EC" id="2.7.13.3"/>
    </reaction>
</comment>
<dbReference type="Gene3D" id="1.10.287.130">
    <property type="match status" value="1"/>
</dbReference>
<dbReference type="InterPro" id="IPR003661">
    <property type="entry name" value="HisK_dim/P_dom"/>
</dbReference>
<feature type="transmembrane region" description="Helical" evidence="13">
    <location>
        <begin position="96"/>
        <end position="119"/>
    </location>
</feature>
<protein>
    <recommendedName>
        <fullName evidence="4">histidine kinase</fullName>
        <ecNumber evidence="4">2.7.13.3</ecNumber>
    </recommendedName>
</protein>
<dbReference type="GO" id="GO:0005886">
    <property type="term" value="C:plasma membrane"/>
    <property type="evidence" value="ECO:0007669"/>
    <property type="project" value="UniProtKB-SubCell"/>
</dbReference>
<keyword evidence="10" id="KW-0902">Two-component regulatory system</keyword>
<feature type="domain" description="HAMP" evidence="15">
    <location>
        <begin position="120"/>
        <end position="178"/>
    </location>
</feature>
<proteinExistence type="predicted"/>
<dbReference type="SUPFAM" id="SSF158472">
    <property type="entry name" value="HAMP domain-like"/>
    <property type="match status" value="1"/>
</dbReference>
<evidence type="ECO:0000313" key="17">
    <source>
        <dbReference type="Proteomes" id="UP000182977"/>
    </source>
</evidence>
<dbReference type="STRING" id="419479.SAMN04488563_6753"/>
<keyword evidence="17" id="KW-1185">Reference proteome</keyword>
<dbReference type="CDD" id="cd00082">
    <property type="entry name" value="HisKA"/>
    <property type="match status" value="1"/>
</dbReference>
<dbReference type="Pfam" id="PF00672">
    <property type="entry name" value="HAMP"/>
    <property type="match status" value="1"/>
</dbReference>
<dbReference type="InterPro" id="IPR036097">
    <property type="entry name" value="HisK_dim/P_sf"/>
</dbReference>
<evidence type="ECO:0000259" key="14">
    <source>
        <dbReference type="PROSITE" id="PS50109"/>
    </source>
</evidence>
<keyword evidence="8 16" id="KW-0418">Kinase</keyword>
<dbReference type="PANTHER" id="PTHR45436">
    <property type="entry name" value="SENSOR HISTIDINE KINASE YKOH"/>
    <property type="match status" value="1"/>
</dbReference>
<evidence type="ECO:0000256" key="5">
    <source>
        <dbReference type="ARBA" id="ARBA00022553"/>
    </source>
</evidence>
<dbReference type="EC" id="2.7.13.3" evidence="4"/>
<evidence type="ECO:0000256" key="6">
    <source>
        <dbReference type="ARBA" id="ARBA00022679"/>
    </source>
</evidence>
<keyword evidence="6" id="KW-0808">Transferase</keyword>
<organism evidence="16 17">
    <name type="scientific">Jiangella alkaliphila</name>
    <dbReference type="NCBI Taxonomy" id="419479"/>
    <lineage>
        <taxon>Bacteria</taxon>
        <taxon>Bacillati</taxon>
        <taxon>Actinomycetota</taxon>
        <taxon>Actinomycetes</taxon>
        <taxon>Jiangellales</taxon>
        <taxon>Jiangellaceae</taxon>
        <taxon>Jiangella</taxon>
    </lineage>
</organism>
<evidence type="ECO:0000313" key="16">
    <source>
        <dbReference type="EMBL" id="SDU85285.1"/>
    </source>
</evidence>
<gene>
    <name evidence="16" type="ORF">SAMN04488563_6753</name>
</gene>
<evidence type="ECO:0000256" key="1">
    <source>
        <dbReference type="ARBA" id="ARBA00000085"/>
    </source>
</evidence>
<dbReference type="Proteomes" id="UP000182977">
    <property type="component" value="Chromosome I"/>
</dbReference>
<evidence type="ECO:0000256" key="7">
    <source>
        <dbReference type="ARBA" id="ARBA00022692"/>
    </source>
</evidence>
<dbReference type="PROSITE" id="PS50885">
    <property type="entry name" value="HAMP"/>
    <property type="match status" value="1"/>
</dbReference>
<feature type="transmembrane region" description="Helical" evidence="13">
    <location>
        <begin position="12"/>
        <end position="33"/>
    </location>
</feature>
<dbReference type="OrthoDB" id="9786919at2"/>
<feature type="region of interest" description="Disordered" evidence="12">
    <location>
        <begin position="401"/>
        <end position="436"/>
    </location>
</feature>
<dbReference type="AlphaFoldDB" id="A0A1H2LX39"/>
<evidence type="ECO:0000256" key="2">
    <source>
        <dbReference type="ARBA" id="ARBA00004141"/>
    </source>
</evidence>
<name>A0A1H2LX39_9ACTN</name>
<comment type="subcellular location">
    <subcellularLocation>
        <location evidence="3">Cell membrane</location>
    </subcellularLocation>
    <subcellularLocation>
        <location evidence="2">Membrane</location>
        <topology evidence="2">Multi-pass membrane protein</topology>
    </subcellularLocation>
</comment>